<proteinExistence type="predicted"/>
<dbReference type="InterPro" id="IPR025669">
    <property type="entry name" value="AAA_dom"/>
</dbReference>
<accession>A0ABS0FW60</accession>
<reference evidence="2 3" key="1">
    <citation type="submission" date="2020-10" db="EMBL/GenBank/DDBJ databases">
        <title>Genome sequences of Pseudomonas isolates.</title>
        <authorList>
            <person name="Wessels L."/>
            <person name="Reich F."/>
            <person name="Hammerl J."/>
        </authorList>
    </citation>
    <scope>NUCLEOTIDE SEQUENCE [LARGE SCALE GENOMIC DNA]</scope>
    <source>
        <strain evidence="2 3">20-MO00628-0</strain>
    </source>
</reference>
<evidence type="ECO:0000259" key="1">
    <source>
        <dbReference type="Pfam" id="PF13614"/>
    </source>
</evidence>
<dbReference type="InterPro" id="IPR050678">
    <property type="entry name" value="DNA_Partitioning_ATPase"/>
</dbReference>
<dbReference type="EMBL" id="JADLJS010000003">
    <property type="protein sequence ID" value="MBF8644593.1"/>
    <property type="molecule type" value="Genomic_DNA"/>
</dbReference>
<evidence type="ECO:0000313" key="3">
    <source>
        <dbReference type="Proteomes" id="UP000639294"/>
    </source>
</evidence>
<organism evidence="2 3">
    <name type="scientific">Pseudomonas pudica</name>
    <dbReference type="NCBI Taxonomy" id="272772"/>
    <lineage>
        <taxon>Bacteria</taxon>
        <taxon>Pseudomonadati</taxon>
        <taxon>Pseudomonadota</taxon>
        <taxon>Gammaproteobacteria</taxon>
        <taxon>Pseudomonadales</taxon>
        <taxon>Pseudomonadaceae</taxon>
        <taxon>Pseudomonas</taxon>
    </lineage>
</organism>
<dbReference type="Pfam" id="PF13614">
    <property type="entry name" value="AAA_31"/>
    <property type="match status" value="1"/>
</dbReference>
<dbReference type="RefSeq" id="WP_196172857.1">
    <property type="nucleotide sequence ID" value="NZ_JADLJR010000006.1"/>
</dbReference>
<dbReference type="Gene3D" id="3.40.50.300">
    <property type="entry name" value="P-loop containing nucleotide triphosphate hydrolases"/>
    <property type="match status" value="1"/>
</dbReference>
<dbReference type="Proteomes" id="UP000639294">
    <property type="component" value="Unassembled WGS sequence"/>
</dbReference>
<sequence length="372" mass="42531">MKTKKHKLLKKIRSKAGMSVTRAANFALVDPRTWRCWETEEDNETARSPKAAALWSFFARSGLPEPVTQMEHSPRGQVLSIASAKGGVGKTPITINVAASMVEKGFKVAIVTHDLVYRFAHDDGQQPAPGTLVSKIDFYDELDLITFTDAVKHRRKDMRQHLASLPPHEQELYRAHHAVELRALERKQHATEKLSELITRYDYVLIDMNGATELIRRFADVVAVVIDTKCTMSVRAAERFVSDLREIKCRKTTPGYFGLLTNYDVGGVSFELEEFVCDHMTLSEAQIEQLQFARHRNCKAREHLLEKIDALDFPLLHTELTKAYDIATEMYETNPANPQECDYFDSLLDYAPKSHAAREIRRLTEELIKWRL</sequence>
<comment type="caution">
    <text evidence="2">The sequence shown here is derived from an EMBL/GenBank/DDBJ whole genome shotgun (WGS) entry which is preliminary data.</text>
</comment>
<name>A0ABS0FW60_9PSED</name>
<dbReference type="InterPro" id="IPR027417">
    <property type="entry name" value="P-loop_NTPase"/>
</dbReference>
<dbReference type="PANTHER" id="PTHR13696">
    <property type="entry name" value="P-LOOP CONTAINING NUCLEOSIDE TRIPHOSPHATE HYDROLASE"/>
    <property type="match status" value="1"/>
</dbReference>
<evidence type="ECO:0000313" key="2">
    <source>
        <dbReference type="EMBL" id="MBF8644593.1"/>
    </source>
</evidence>
<keyword evidence="3" id="KW-1185">Reference proteome</keyword>
<dbReference type="SUPFAM" id="SSF52540">
    <property type="entry name" value="P-loop containing nucleoside triphosphate hydrolases"/>
    <property type="match status" value="1"/>
</dbReference>
<feature type="domain" description="AAA" evidence="1">
    <location>
        <begin position="77"/>
        <end position="248"/>
    </location>
</feature>
<dbReference type="PANTHER" id="PTHR13696:SF99">
    <property type="entry name" value="COBYRINIC ACID AC-DIAMIDE SYNTHASE"/>
    <property type="match status" value="1"/>
</dbReference>
<gene>
    <name evidence="2" type="ORF">IRZ77_03335</name>
</gene>
<protein>
    <submittedName>
        <fullName evidence="2">ParA family protein</fullName>
    </submittedName>
</protein>